<keyword evidence="5" id="KW-0808">Transferase</keyword>
<feature type="domain" description="HAMP" evidence="13">
    <location>
        <begin position="186"/>
        <end position="242"/>
    </location>
</feature>
<dbReference type="PRINTS" id="PR00344">
    <property type="entry name" value="BCTRLSENSOR"/>
</dbReference>
<dbReference type="CDD" id="cd00075">
    <property type="entry name" value="HATPase"/>
    <property type="match status" value="1"/>
</dbReference>
<dbReference type="EC" id="2.7.13.3" evidence="3"/>
<evidence type="ECO:0000256" key="8">
    <source>
        <dbReference type="ARBA" id="ARBA00022989"/>
    </source>
</evidence>
<dbReference type="InterPro" id="IPR003660">
    <property type="entry name" value="HAMP_dom"/>
</dbReference>
<dbReference type="InterPro" id="IPR036097">
    <property type="entry name" value="HisK_dim/P_sf"/>
</dbReference>
<evidence type="ECO:0000256" key="11">
    <source>
        <dbReference type="SAM" id="Phobius"/>
    </source>
</evidence>
<comment type="caution">
    <text evidence="14">The sequence shown here is derived from an EMBL/GenBank/DDBJ whole genome shotgun (WGS) entry which is preliminary data.</text>
</comment>
<dbReference type="PROSITE" id="PS50885">
    <property type="entry name" value="HAMP"/>
    <property type="match status" value="1"/>
</dbReference>
<keyword evidence="9" id="KW-0902">Two-component regulatory system</keyword>
<dbReference type="Gene3D" id="6.10.340.10">
    <property type="match status" value="1"/>
</dbReference>
<sequence length="460" mass="52166">MKNRLFNTSAWRITRVYASLLAGIAVILSLVIISVVGVKQYDAQKQKAIGIARALKRSEISTKDDWLWWRAGSSTNNHHTFIRLRLIKKNGSESYLYSPNTKRFLTRAQKSKGKKVSMNVYYSPRTGFYYHAKSLQSDSSYAAIHYDVWVELNGVLNLLWLLIRLILLITFIFLVLGTWVIYLLARRLNQPLVQLTKTTKKINRDLSDQYQSQLPVPQSPQEVHDLSVEFNHLLRSLSDQAQADRQFVSNASHELKTPIAAIRGHVSLIQRRGRSHPDIIPTSLAFIDQESGRMQRLIESLLQLSHANQLELKFEQVNLSELMIQMVAELGSTLNRKIEATIQPDVLAVTNSDSIRQILTSLMTNAQKYSPADQPIGLTMNATGRKIMLTVSDFGRGVSDEEKPHVFERFYRTKAVRNQVKGNGLGLAIVYQLVLLMHGEIKVEDNVPNGACFTVTLPQQ</sequence>
<keyword evidence="7" id="KW-0418">Kinase</keyword>
<dbReference type="InterPro" id="IPR036890">
    <property type="entry name" value="HATPase_C_sf"/>
</dbReference>
<reference evidence="14 15" key="1">
    <citation type="submission" date="2019-11" db="EMBL/GenBank/DDBJ databases">
        <title>Lactobacillus sp. nov. CRM56-3, isolated from fermented tea leaves.</title>
        <authorList>
            <person name="Phuengjayaem S."/>
            <person name="Tanasupawat S."/>
        </authorList>
    </citation>
    <scope>NUCLEOTIDE SEQUENCE [LARGE SCALE GENOMIC DNA]</scope>
    <source>
        <strain evidence="14 15">CRM56-3</strain>
    </source>
</reference>
<dbReference type="InterPro" id="IPR005467">
    <property type="entry name" value="His_kinase_dom"/>
</dbReference>
<name>A0A7X2XVB3_9LACO</name>
<evidence type="ECO:0000256" key="5">
    <source>
        <dbReference type="ARBA" id="ARBA00022679"/>
    </source>
</evidence>
<gene>
    <name evidence="14" type="ORF">GM612_06425</name>
</gene>
<dbReference type="EMBL" id="WNJO01000006">
    <property type="protein sequence ID" value="MTV82286.1"/>
    <property type="molecule type" value="Genomic_DNA"/>
</dbReference>
<dbReference type="InterPro" id="IPR004358">
    <property type="entry name" value="Sig_transdc_His_kin-like_C"/>
</dbReference>
<dbReference type="CDD" id="cd00082">
    <property type="entry name" value="HisKA"/>
    <property type="match status" value="1"/>
</dbReference>
<evidence type="ECO:0000256" key="1">
    <source>
        <dbReference type="ARBA" id="ARBA00000085"/>
    </source>
</evidence>
<evidence type="ECO:0000256" key="7">
    <source>
        <dbReference type="ARBA" id="ARBA00022777"/>
    </source>
</evidence>
<evidence type="ECO:0000259" key="12">
    <source>
        <dbReference type="PROSITE" id="PS50109"/>
    </source>
</evidence>
<dbReference type="GO" id="GO:0005886">
    <property type="term" value="C:plasma membrane"/>
    <property type="evidence" value="ECO:0007669"/>
    <property type="project" value="TreeGrafter"/>
</dbReference>
<dbReference type="SMART" id="SM00304">
    <property type="entry name" value="HAMP"/>
    <property type="match status" value="1"/>
</dbReference>
<dbReference type="Proteomes" id="UP000466388">
    <property type="component" value="Unassembled WGS sequence"/>
</dbReference>
<organism evidence="14 15">
    <name type="scientific">Secundilactobacillus folii</name>
    <dbReference type="NCBI Taxonomy" id="2678357"/>
    <lineage>
        <taxon>Bacteria</taxon>
        <taxon>Bacillati</taxon>
        <taxon>Bacillota</taxon>
        <taxon>Bacilli</taxon>
        <taxon>Lactobacillales</taxon>
        <taxon>Lactobacillaceae</taxon>
        <taxon>Secundilactobacillus</taxon>
    </lineage>
</organism>
<dbReference type="SMART" id="SM00388">
    <property type="entry name" value="HisKA"/>
    <property type="match status" value="1"/>
</dbReference>
<dbReference type="GO" id="GO:0000155">
    <property type="term" value="F:phosphorelay sensor kinase activity"/>
    <property type="evidence" value="ECO:0007669"/>
    <property type="project" value="InterPro"/>
</dbReference>
<dbReference type="RefSeq" id="WP_155431561.1">
    <property type="nucleotide sequence ID" value="NZ_WNJO01000006.1"/>
</dbReference>
<dbReference type="SUPFAM" id="SSF47384">
    <property type="entry name" value="Homodimeric domain of signal transducing histidine kinase"/>
    <property type="match status" value="1"/>
</dbReference>
<comment type="subcellular location">
    <subcellularLocation>
        <location evidence="2">Membrane</location>
    </subcellularLocation>
</comment>
<dbReference type="SUPFAM" id="SSF55874">
    <property type="entry name" value="ATPase domain of HSP90 chaperone/DNA topoisomerase II/histidine kinase"/>
    <property type="match status" value="1"/>
</dbReference>
<dbReference type="InterPro" id="IPR050428">
    <property type="entry name" value="TCS_sensor_his_kinase"/>
</dbReference>
<evidence type="ECO:0000256" key="9">
    <source>
        <dbReference type="ARBA" id="ARBA00023012"/>
    </source>
</evidence>
<feature type="domain" description="Histidine kinase" evidence="12">
    <location>
        <begin position="250"/>
        <end position="460"/>
    </location>
</feature>
<evidence type="ECO:0000313" key="15">
    <source>
        <dbReference type="Proteomes" id="UP000466388"/>
    </source>
</evidence>
<evidence type="ECO:0000259" key="13">
    <source>
        <dbReference type="PROSITE" id="PS50885"/>
    </source>
</evidence>
<keyword evidence="4" id="KW-0597">Phosphoprotein</keyword>
<dbReference type="Pfam" id="PF00672">
    <property type="entry name" value="HAMP"/>
    <property type="match status" value="1"/>
</dbReference>
<evidence type="ECO:0000256" key="2">
    <source>
        <dbReference type="ARBA" id="ARBA00004370"/>
    </source>
</evidence>
<dbReference type="Pfam" id="PF00512">
    <property type="entry name" value="HisKA"/>
    <property type="match status" value="1"/>
</dbReference>
<dbReference type="Pfam" id="PF02518">
    <property type="entry name" value="HATPase_c"/>
    <property type="match status" value="1"/>
</dbReference>
<dbReference type="Gene3D" id="3.30.565.10">
    <property type="entry name" value="Histidine kinase-like ATPase, C-terminal domain"/>
    <property type="match status" value="1"/>
</dbReference>
<evidence type="ECO:0000256" key="10">
    <source>
        <dbReference type="ARBA" id="ARBA00023136"/>
    </source>
</evidence>
<evidence type="ECO:0000313" key="14">
    <source>
        <dbReference type="EMBL" id="MTV82286.1"/>
    </source>
</evidence>
<keyword evidence="15" id="KW-1185">Reference proteome</keyword>
<comment type="catalytic activity">
    <reaction evidence="1">
        <text>ATP + protein L-histidine = ADP + protein N-phospho-L-histidine.</text>
        <dbReference type="EC" id="2.7.13.3"/>
    </reaction>
</comment>
<dbReference type="FunFam" id="1.10.287.130:FF:000001">
    <property type="entry name" value="Two-component sensor histidine kinase"/>
    <property type="match status" value="1"/>
</dbReference>
<feature type="transmembrane region" description="Helical" evidence="11">
    <location>
        <begin position="161"/>
        <end position="185"/>
    </location>
</feature>
<keyword evidence="10 11" id="KW-0472">Membrane</keyword>
<dbReference type="InterPro" id="IPR003661">
    <property type="entry name" value="HisK_dim/P_dom"/>
</dbReference>
<feature type="transmembrane region" description="Helical" evidence="11">
    <location>
        <begin position="16"/>
        <end position="38"/>
    </location>
</feature>
<evidence type="ECO:0000256" key="6">
    <source>
        <dbReference type="ARBA" id="ARBA00022692"/>
    </source>
</evidence>
<dbReference type="InterPro" id="IPR003594">
    <property type="entry name" value="HATPase_dom"/>
</dbReference>
<keyword evidence="6 11" id="KW-0812">Transmembrane</keyword>
<protein>
    <recommendedName>
        <fullName evidence="3">histidine kinase</fullName>
        <ecNumber evidence="3">2.7.13.3</ecNumber>
    </recommendedName>
</protein>
<dbReference type="Gene3D" id="1.10.287.130">
    <property type="match status" value="1"/>
</dbReference>
<dbReference type="PANTHER" id="PTHR45436:SF5">
    <property type="entry name" value="SENSOR HISTIDINE KINASE TRCS"/>
    <property type="match status" value="1"/>
</dbReference>
<dbReference type="AlphaFoldDB" id="A0A7X2XVB3"/>
<evidence type="ECO:0000256" key="3">
    <source>
        <dbReference type="ARBA" id="ARBA00012438"/>
    </source>
</evidence>
<dbReference type="SMART" id="SM00387">
    <property type="entry name" value="HATPase_c"/>
    <property type="match status" value="1"/>
</dbReference>
<accession>A0A7X2XVB3</accession>
<proteinExistence type="predicted"/>
<dbReference type="PANTHER" id="PTHR45436">
    <property type="entry name" value="SENSOR HISTIDINE KINASE YKOH"/>
    <property type="match status" value="1"/>
</dbReference>
<dbReference type="PROSITE" id="PS50109">
    <property type="entry name" value="HIS_KIN"/>
    <property type="match status" value="1"/>
</dbReference>
<evidence type="ECO:0000256" key="4">
    <source>
        <dbReference type="ARBA" id="ARBA00022553"/>
    </source>
</evidence>
<keyword evidence="8 11" id="KW-1133">Transmembrane helix</keyword>